<dbReference type="GO" id="GO:0005524">
    <property type="term" value="F:ATP binding"/>
    <property type="evidence" value="ECO:0007669"/>
    <property type="project" value="InterPro"/>
</dbReference>
<sequence>MLGFVSRPCLLLLKLNMSYSFYYKRWFVKWWLKEHISSEPHNLSLGSFFWVPLVSENLLSVIDVAPLSLVRSYIDDSSIATTVERSMKQLIALVPKEIPRLTLRFFPFFDPSPFPHNPPPAAVANPFLFTDAEYGIKSDDFLIILCAEARKFLVDSYVALPRGDTTPGSRVAYSMTVRQLEALIRLLEAISRCHLDDEVHPRHVKLATRLLKTSVIRHNSNSLQTYVSLIIVESTEIDLTEFQEENQEEGDVEPQIADVDADSNNDQPDKKLVKDQNLHKNLISDKRTKRSQLKLQMAFDGQERDVKRFWEPSIFTLSTKMLKEHEISHNTIVKNKETSPSVLSNKSKRHIVDVFHNVDGFITETLKEKSNDLNQCINFFMNINELSEKIPLEILNTNSLSQLENFKALNKIRSDPIYHAIERFGLNTFWNVTLVGCEVE</sequence>
<reference evidence="4 5" key="1">
    <citation type="journal article" date="2017" name="Nat. Commun.">
        <title>Genome assembly with in vitro proximity ligation data and whole-genome triplication in lettuce.</title>
        <authorList>
            <person name="Reyes-Chin-Wo S."/>
            <person name="Wang Z."/>
            <person name="Yang X."/>
            <person name="Kozik A."/>
            <person name="Arikit S."/>
            <person name="Song C."/>
            <person name="Xia L."/>
            <person name="Froenicke L."/>
            <person name="Lavelle D.O."/>
            <person name="Truco M.J."/>
            <person name="Xia R."/>
            <person name="Zhu S."/>
            <person name="Xu C."/>
            <person name="Xu H."/>
            <person name="Xu X."/>
            <person name="Cox K."/>
            <person name="Korf I."/>
            <person name="Meyers B.C."/>
            <person name="Michelmore R.W."/>
        </authorList>
    </citation>
    <scope>NUCLEOTIDE SEQUENCE [LARGE SCALE GENOMIC DNA]</scope>
    <source>
        <strain evidence="5">cv. Salinas</strain>
        <tissue evidence="4">Seedlings</tissue>
    </source>
</reference>
<dbReference type="Gene3D" id="3.40.50.300">
    <property type="entry name" value="P-loop containing nucleotide triphosphate hydrolases"/>
    <property type="match status" value="1"/>
</dbReference>
<gene>
    <name evidence="4" type="ORF">LSAT_V11C200064090</name>
</gene>
<dbReference type="InterPro" id="IPR041562">
    <property type="entry name" value="MCM_lid"/>
</dbReference>
<name>A0A9R1WG71_LACSA</name>
<feature type="region of interest" description="Disordered" evidence="2">
    <location>
        <begin position="245"/>
        <end position="271"/>
    </location>
</feature>
<dbReference type="PANTHER" id="PTHR11630">
    <property type="entry name" value="DNA REPLICATION LICENSING FACTOR MCM FAMILY MEMBER"/>
    <property type="match status" value="1"/>
</dbReference>
<dbReference type="GO" id="GO:0003678">
    <property type="term" value="F:DNA helicase activity"/>
    <property type="evidence" value="ECO:0007669"/>
    <property type="project" value="UniProtKB-EC"/>
</dbReference>
<dbReference type="GO" id="GO:0003677">
    <property type="term" value="F:DNA binding"/>
    <property type="evidence" value="ECO:0007669"/>
    <property type="project" value="InterPro"/>
</dbReference>
<keyword evidence="5" id="KW-1185">Reference proteome</keyword>
<proteinExistence type="predicted"/>
<organism evidence="4 5">
    <name type="scientific">Lactuca sativa</name>
    <name type="common">Garden lettuce</name>
    <dbReference type="NCBI Taxonomy" id="4236"/>
    <lineage>
        <taxon>Eukaryota</taxon>
        <taxon>Viridiplantae</taxon>
        <taxon>Streptophyta</taxon>
        <taxon>Embryophyta</taxon>
        <taxon>Tracheophyta</taxon>
        <taxon>Spermatophyta</taxon>
        <taxon>Magnoliopsida</taxon>
        <taxon>eudicotyledons</taxon>
        <taxon>Gunneridae</taxon>
        <taxon>Pentapetalae</taxon>
        <taxon>asterids</taxon>
        <taxon>campanulids</taxon>
        <taxon>Asterales</taxon>
        <taxon>Asteraceae</taxon>
        <taxon>Cichorioideae</taxon>
        <taxon>Cichorieae</taxon>
        <taxon>Lactucinae</taxon>
        <taxon>Lactuca</taxon>
    </lineage>
</organism>
<evidence type="ECO:0000313" key="5">
    <source>
        <dbReference type="Proteomes" id="UP000235145"/>
    </source>
</evidence>
<dbReference type="InterPro" id="IPR027417">
    <property type="entry name" value="P-loop_NTPase"/>
</dbReference>
<comment type="caution">
    <text evidence="4">The sequence shown here is derived from an EMBL/GenBank/DDBJ whole genome shotgun (WGS) entry which is preliminary data.</text>
</comment>
<evidence type="ECO:0000313" key="4">
    <source>
        <dbReference type="EMBL" id="KAJ0221876.1"/>
    </source>
</evidence>
<dbReference type="InterPro" id="IPR031327">
    <property type="entry name" value="MCM"/>
</dbReference>
<evidence type="ECO:0000259" key="3">
    <source>
        <dbReference type="Pfam" id="PF17855"/>
    </source>
</evidence>
<dbReference type="EMBL" id="NBSK02000002">
    <property type="protein sequence ID" value="KAJ0221876.1"/>
    <property type="molecule type" value="Genomic_DNA"/>
</dbReference>
<dbReference type="Pfam" id="PF17855">
    <property type="entry name" value="MCM_lid"/>
    <property type="match status" value="1"/>
</dbReference>
<evidence type="ECO:0000256" key="2">
    <source>
        <dbReference type="SAM" id="MobiDB-lite"/>
    </source>
</evidence>
<dbReference type="Proteomes" id="UP000235145">
    <property type="component" value="Unassembled WGS sequence"/>
</dbReference>
<dbReference type="PANTHER" id="PTHR11630:SF43">
    <property type="entry name" value="DNA REPLICATION LICENSING FACTOR MCM6"/>
    <property type="match status" value="1"/>
</dbReference>
<evidence type="ECO:0000256" key="1">
    <source>
        <dbReference type="ARBA" id="ARBA00012551"/>
    </source>
</evidence>
<feature type="domain" description="MCM AAA-lid" evidence="3">
    <location>
        <begin position="145"/>
        <end position="214"/>
    </location>
</feature>
<dbReference type="EC" id="3.6.4.12" evidence="1"/>
<dbReference type="AlphaFoldDB" id="A0A9R1WG71"/>
<protein>
    <recommendedName>
        <fullName evidence="1">DNA helicase</fullName>
        <ecNumber evidence="1">3.6.4.12</ecNumber>
    </recommendedName>
</protein>
<accession>A0A9R1WG71</accession>